<evidence type="ECO:0000313" key="2">
    <source>
        <dbReference type="Proteomes" id="UP001057402"/>
    </source>
</evidence>
<proteinExistence type="predicted"/>
<dbReference type="EMBL" id="CM042888">
    <property type="protein sequence ID" value="KAI4324527.1"/>
    <property type="molecule type" value="Genomic_DNA"/>
</dbReference>
<reference evidence="2" key="1">
    <citation type="journal article" date="2023" name="Front. Plant Sci.">
        <title>Chromosomal-level genome assembly of Melastoma candidum provides insights into trichome evolution.</title>
        <authorList>
            <person name="Zhong Y."/>
            <person name="Wu W."/>
            <person name="Sun C."/>
            <person name="Zou P."/>
            <person name="Liu Y."/>
            <person name="Dai S."/>
            <person name="Zhou R."/>
        </authorList>
    </citation>
    <scope>NUCLEOTIDE SEQUENCE [LARGE SCALE GENOMIC DNA]</scope>
</reference>
<organism evidence="1 2">
    <name type="scientific">Melastoma candidum</name>
    <dbReference type="NCBI Taxonomy" id="119954"/>
    <lineage>
        <taxon>Eukaryota</taxon>
        <taxon>Viridiplantae</taxon>
        <taxon>Streptophyta</taxon>
        <taxon>Embryophyta</taxon>
        <taxon>Tracheophyta</taxon>
        <taxon>Spermatophyta</taxon>
        <taxon>Magnoliopsida</taxon>
        <taxon>eudicotyledons</taxon>
        <taxon>Gunneridae</taxon>
        <taxon>Pentapetalae</taxon>
        <taxon>rosids</taxon>
        <taxon>malvids</taxon>
        <taxon>Myrtales</taxon>
        <taxon>Melastomataceae</taxon>
        <taxon>Melastomatoideae</taxon>
        <taxon>Melastomateae</taxon>
        <taxon>Melastoma</taxon>
    </lineage>
</organism>
<evidence type="ECO:0000313" key="1">
    <source>
        <dbReference type="EMBL" id="KAI4324527.1"/>
    </source>
</evidence>
<name>A0ACB9MLW8_9MYRT</name>
<accession>A0ACB9MLW8</accession>
<protein>
    <submittedName>
        <fullName evidence="1">Uncharacterized protein</fullName>
    </submittedName>
</protein>
<gene>
    <name evidence="1" type="ORF">MLD38_030010</name>
</gene>
<sequence>MILGFRNTAVTAFPNTDVRNSAHGYSKKIVDIHHIKSTARAPSFKDIKEVQHLGCSHRISLRRHLGRHWDTQLDGKVCQNEADDDGNFEGQYLVFISGAASIVAGSLLWTGAGIPEVIL</sequence>
<dbReference type="Proteomes" id="UP001057402">
    <property type="component" value="Chromosome 9"/>
</dbReference>
<comment type="caution">
    <text evidence="1">The sequence shown here is derived from an EMBL/GenBank/DDBJ whole genome shotgun (WGS) entry which is preliminary data.</text>
</comment>
<keyword evidence="2" id="KW-1185">Reference proteome</keyword>